<dbReference type="CDD" id="cd07516">
    <property type="entry name" value="HAD_Pase"/>
    <property type="match status" value="1"/>
</dbReference>
<name>A0A2K8KUR2_9GAMM</name>
<dbReference type="NCBIfam" id="TIGR01484">
    <property type="entry name" value="HAD-SF-IIB"/>
    <property type="match status" value="1"/>
</dbReference>
<sequence length="271" mass="30534">MNKNVKMIVMDLDDTLLNDDLVISDYTKQVISNAQRSGIKIVIASGRPTPAILPYAQELRLADYNGYVISYNGAIAHRCDTNEEIFRCTLTWDNIDLLTSVYKEKSAFIHTYIDDRVVTPEHNPHTDFEGQLTGMPVVKVDDFRAQIQQEVVKILLLEEPTRLKQIEVELRPLIGDTMSMNISKPFFLEFTNKRVDKSKTIDFLCGLENINKQDVMAIGDSYNDITMIRDCGLGVAMLNGPMDVKKYAAHITHCNNTDGVATAINRFALAV</sequence>
<gene>
    <name evidence="1" type="ORF">REIFOR_02466</name>
</gene>
<dbReference type="InterPro" id="IPR036412">
    <property type="entry name" value="HAD-like_sf"/>
</dbReference>
<dbReference type="InterPro" id="IPR006379">
    <property type="entry name" value="HAD-SF_hydro_IIB"/>
</dbReference>
<dbReference type="PANTHER" id="PTHR10000">
    <property type="entry name" value="PHOSPHOSERINE PHOSPHATASE"/>
    <property type="match status" value="1"/>
</dbReference>
<dbReference type="Gene3D" id="3.30.1240.10">
    <property type="match status" value="1"/>
</dbReference>
<evidence type="ECO:0000313" key="1">
    <source>
        <dbReference type="EMBL" id="ATX77591.1"/>
    </source>
</evidence>
<dbReference type="KEGG" id="rfo:REIFOR_02466"/>
<keyword evidence="2" id="KW-1185">Reference proteome</keyword>
<evidence type="ECO:0000313" key="2">
    <source>
        <dbReference type="Proteomes" id="UP000229757"/>
    </source>
</evidence>
<dbReference type="GO" id="GO:0000287">
    <property type="term" value="F:magnesium ion binding"/>
    <property type="evidence" value="ECO:0007669"/>
    <property type="project" value="UniProtKB-ARBA"/>
</dbReference>
<dbReference type="SFLD" id="SFLDG01140">
    <property type="entry name" value="C2.B:_Phosphomannomutase_and_P"/>
    <property type="match status" value="1"/>
</dbReference>
<dbReference type="SUPFAM" id="SSF56784">
    <property type="entry name" value="HAD-like"/>
    <property type="match status" value="1"/>
</dbReference>
<dbReference type="InterPro" id="IPR000150">
    <property type="entry name" value="Cof"/>
</dbReference>
<dbReference type="SFLD" id="SFLDS00003">
    <property type="entry name" value="Haloacid_Dehalogenase"/>
    <property type="match status" value="1"/>
</dbReference>
<proteinExistence type="predicted"/>
<dbReference type="InterPro" id="IPR023214">
    <property type="entry name" value="HAD_sf"/>
</dbReference>
<dbReference type="AlphaFoldDB" id="A0A2K8KUR2"/>
<dbReference type="GO" id="GO:0016791">
    <property type="term" value="F:phosphatase activity"/>
    <property type="evidence" value="ECO:0007669"/>
    <property type="project" value="TreeGrafter"/>
</dbReference>
<accession>A0A2K8KUR2</accession>
<dbReference type="RefSeq" id="WP_100257840.1">
    <property type="nucleotide sequence ID" value="NZ_CP011797.1"/>
</dbReference>
<organism evidence="1 2">
    <name type="scientific">Reinekea forsetii</name>
    <dbReference type="NCBI Taxonomy" id="1336806"/>
    <lineage>
        <taxon>Bacteria</taxon>
        <taxon>Pseudomonadati</taxon>
        <taxon>Pseudomonadota</taxon>
        <taxon>Gammaproteobacteria</taxon>
        <taxon>Oceanospirillales</taxon>
        <taxon>Saccharospirillaceae</taxon>
        <taxon>Reinekea</taxon>
    </lineage>
</organism>
<dbReference type="OrthoDB" id="5498330at2"/>
<dbReference type="GO" id="GO:0005829">
    <property type="term" value="C:cytosol"/>
    <property type="evidence" value="ECO:0007669"/>
    <property type="project" value="TreeGrafter"/>
</dbReference>
<dbReference type="Pfam" id="PF08282">
    <property type="entry name" value="Hydrolase_3"/>
    <property type="match status" value="1"/>
</dbReference>
<dbReference type="EMBL" id="CP011797">
    <property type="protein sequence ID" value="ATX77591.1"/>
    <property type="molecule type" value="Genomic_DNA"/>
</dbReference>
<dbReference type="PANTHER" id="PTHR10000:SF8">
    <property type="entry name" value="HAD SUPERFAMILY HYDROLASE-LIKE, TYPE 3"/>
    <property type="match status" value="1"/>
</dbReference>
<dbReference type="NCBIfam" id="TIGR00099">
    <property type="entry name" value="Cof-subfamily"/>
    <property type="match status" value="1"/>
</dbReference>
<dbReference type="Gene3D" id="3.40.50.1000">
    <property type="entry name" value="HAD superfamily/HAD-like"/>
    <property type="match status" value="1"/>
</dbReference>
<protein>
    <submittedName>
        <fullName evidence="1">Hydrolase, haloacid dehalogenase-like family</fullName>
    </submittedName>
</protein>
<keyword evidence="1" id="KW-0378">Hydrolase</keyword>
<reference evidence="1 2" key="1">
    <citation type="journal article" date="2017" name="Environ. Microbiol.">
        <title>Genomic and physiological analyses of 'Reinekea forsetii' reveal a versatile opportunistic lifestyle during spring algae blooms.</title>
        <authorList>
            <person name="Avci B."/>
            <person name="Hahnke R.L."/>
            <person name="Chafee M."/>
            <person name="Fischer T."/>
            <person name="Gruber-Vodicka H."/>
            <person name="Tegetmeyer H.E."/>
            <person name="Harder J."/>
            <person name="Fuchs B.M."/>
            <person name="Amann R.I."/>
            <person name="Teeling H."/>
        </authorList>
    </citation>
    <scope>NUCLEOTIDE SEQUENCE [LARGE SCALE GENOMIC DNA]</scope>
    <source>
        <strain evidence="1 2">Hel1_31_D35</strain>
    </source>
</reference>
<dbReference type="Proteomes" id="UP000229757">
    <property type="component" value="Chromosome"/>
</dbReference>